<comment type="caution">
    <text evidence="7">The sequence shown here is derived from an EMBL/GenBank/DDBJ whole genome shotgun (WGS) entry which is preliminary data.</text>
</comment>
<dbReference type="PROSITE" id="PS51882">
    <property type="entry name" value="G_ALPHA"/>
    <property type="match status" value="1"/>
</dbReference>
<dbReference type="PANTHER" id="PTHR10218">
    <property type="entry name" value="GTP-BINDING PROTEIN ALPHA SUBUNIT"/>
    <property type="match status" value="1"/>
</dbReference>
<feature type="compositionally biased region" description="Low complexity" evidence="6">
    <location>
        <begin position="1"/>
        <end position="23"/>
    </location>
</feature>
<dbReference type="GO" id="GO:0005737">
    <property type="term" value="C:cytoplasm"/>
    <property type="evidence" value="ECO:0007669"/>
    <property type="project" value="TreeGrafter"/>
</dbReference>
<evidence type="ECO:0000313" key="8">
    <source>
        <dbReference type="Proteomes" id="UP001362999"/>
    </source>
</evidence>
<organism evidence="7 8">
    <name type="scientific">Favolaschia claudopus</name>
    <dbReference type="NCBI Taxonomy" id="2862362"/>
    <lineage>
        <taxon>Eukaryota</taxon>
        <taxon>Fungi</taxon>
        <taxon>Dikarya</taxon>
        <taxon>Basidiomycota</taxon>
        <taxon>Agaricomycotina</taxon>
        <taxon>Agaricomycetes</taxon>
        <taxon>Agaricomycetidae</taxon>
        <taxon>Agaricales</taxon>
        <taxon>Marasmiineae</taxon>
        <taxon>Mycenaceae</taxon>
        <taxon>Favolaschia</taxon>
    </lineage>
</organism>
<dbReference type="SUPFAM" id="SSF52540">
    <property type="entry name" value="P-loop containing nucleoside triphosphate hydrolases"/>
    <property type="match status" value="1"/>
</dbReference>
<dbReference type="Proteomes" id="UP001362999">
    <property type="component" value="Unassembled WGS sequence"/>
</dbReference>
<reference evidence="7 8" key="1">
    <citation type="journal article" date="2024" name="J Genomics">
        <title>Draft genome sequencing and assembly of Favolaschia claudopus CIRM-BRFM 2984 isolated from oak limbs.</title>
        <authorList>
            <person name="Navarro D."/>
            <person name="Drula E."/>
            <person name="Chaduli D."/>
            <person name="Cazenave R."/>
            <person name="Ahrendt S."/>
            <person name="Wang J."/>
            <person name="Lipzen A."/>
            <person name="Daum C."/>
            <person name="Barry K."/>
            <person name="Grigoriev I.V."/>
            <person name="Favel A."/>
            <person name="Rosso M.N."/>
            <person name="Martin F."/>
        </authorList>
    </citation>
    <scope>NUCLEOTIDE SEQUENCE [LARGE SCALE GENOMIC DNA]</scope>
    <source>
        <strain evidence="7 8">CIRM-BRFM 2984</strain>
    </source>
</reference>
<protein>
    <submittedName>
        <fullName evidence="7">G-protein alpha subunit-domain-containing protein</fullName>
    </submittedName>
</protein>
<gene>
    <name evidence="7" type="ORF">R3P38DRAFT_3123180</name>
</gene>
<keyword evidence="3" id="KW-0342">GTP-binding</keyword>
<dbReference type="SUPFAM" id="SSF47895">
    <property type="entry name" value="Transducin (alpha subunit), insertion domain"/>
    <property type="match status" value="1"/>
</dbReference>
<dbReference type="Gene3D" id="1.10.400.10">
    <property type="entry name" value="GI Alpha 1, domain 2-like"/>
    <property type="match status" value="1"/>
</dbReference>
<dbReference type="GO" id="GO:0005525">
    <property type="term" value="F:GTP binding"/>
    <property type="evidence" value="ECO:0007669"/>
    <property type="project" value="UniProtKB-KW"/>
</dbReference>
<dbReference type="EMBL" id="JAWWNJ010000166">
    <property type="protein sequence ID" value="KAK6977763.1"/>
    <property type="molecule type" value="Genomic_DNA"/>
</dbReference>
<feature type="region of interest" description="Disordered" evidence="6">
    <location>
        <begin position="1"/>
        <end position="47"/>
    </location>
</feature>
<feature type="binding site" evidence="5">
    <location>
        <position position="194"/>
    </location>
    <ligand>
        <name>Mg(2+)</name>
        <dbReference type="ChEBI" id="CHEBI:18420"/>
    </ligand>
</feature>
<sequence length="579" mass="65564">MPPLVRQQSRSSIFSWWSDSNPQPLRPDPQPPCTRKAAPQTDRKVRGGPLSSDILSIFSSYLPLNYVSASTKITILAELIDRVDVGGSDELQAVMESPIWTHIPELLKSGNSEIWSLASQLSVLGDAQSANQINQLTPPLSLPPPTCQHPPRIWRNNLSRGIDESLLLEAELRRKKEIHSVKIIVLGPKDCGKTTLLKGLRSGFAPKAFRAEMDAWRPAIRLNLVRSINFVINPIFQSSQSSELKQLAMKIAPLTYKVEETLFSCIAPPEMILQAGWYRFSRVAEFSSPNVLIPFRREHMREEEERASRPLSACASDMQELWTSSEMQMLLEAHKIELRTQPGFFLDDLQRICDENYIPTTNDILRTRVHNPYAEGPEKHDIEGESSWKAGTLTAYEMRGALTTSEQGMLHHLPSLSETDIPTSSSVWKATIDFHGYTYETNLFQAFDEVYQENGIEFNPLEQSFKQWRAICSNNLLASVNLTVCITKIDILRHKIQSGKQFSQYVTSYLDEPNDADAILAYVYQKVKNIHRQHLSTYKYKGALSVTCICATNPSDIRSLMYSLRANVVRETLHVCQLV</sequence>
<dbReference type="InterPro" id="IPR001019">
    <property type="entry name" value="Gprotein_alpha_su"/>
</dbReference>
<keyword evidence="5" id="KW-0460">Magnesium</keyword>
<keyword evidence="2" id="KW-0547">Nucleotide-binding</keyword>
<dbReference type="Gene3D" id="3.40.50.300">
    <property type="entry name" value="P-loop containing nucleotide triphosphate hydrolases"/>
    <property type="match status" value="1"/>
</dbReference>
<accession>A0AAV9ZBT3</accession>
<evidence type="ECO:0000313" key="7">
    <source>
        <dbReference type="EMBL" id="KAK6977763.1"/>
    </source>
</evidence>
<evidence type="ECO:0000256" key="3">
    <source>
        <dbReference type="ARBA" id="ARBA00023134"/>
    </source>
</evidence>
<keyword evidence="4" id="KW-0807">Transducer</keyword>
<dbReference type="GO" id="GO:0007188">
    <property type="term" value="P:adenylate cyclase-modulating G protein-coupled receptor signaling pathway"/>
    <property type="evidence" value="ECO:0007669"/>
    <property type="project" value="TreeGrafter"/>
</dbReference>
<name>A0AAV9ZBT3_9AGAR</name>
<dbReference type="InterPro" id="IPR027417">
    <property type="entry name" value="P-loop_NTPase"/>
</dbReference>
<dbReference type="SMART" id="SM00275">
    <property type="entry name" value="G_alpha"/>
    <property type="match status" value="1"/>
</dbReference>
<dbReference type="Pfam" id="PF00503">
    <property type="entry name" value="G-alpha"/>
    <property type="match status" value="2"/>
</dbReference>
<dbReference type="GO" id="GO:0003924">
    <property type="term" value="F:GTPase activity"/>
    <property type="evidence" value="ECO:0007669"/>
    <property type="project" value="InterPro"/>
</dbReference>
<keyword evidence="1 5" id="KW-0479">Metal-binding</keyword>
<evidence type="ECO:0000256" key="1">
    <source>
        <dbReference type="ARBA" id="ARBA00022723"/>
    </source>
</evidence>
<evidence type="ECO:0000256" key="6">
    <source>
        <dbReference type="SAM" id="MobiDB-lite"/>
    </source>
</evidence>
<dbReference type="AlphaFoldDB" id="A0AAV9ZBT3"/>
<keyword evidence="8" id="KW-1185">Reference proteome</keyword>
<dbReference type="GO" id="GO:0031683">
    <property type="term" value="F:G-protein beta/gamma-subunit complex binding"/>
    <property type="evidence" value="ECO:0007669"/>
    <property type="project" value="InterPro"/>
</dbReference>
<dbReference type="GO" id="GO:0001664">
    <property type="term" value="F:G protein-coupled receptor binding"/>
    <property type="evidence" value="ECO:0007669"/>
    <property type="project" value="TreeGrafter"/>
</dbReference>
<dbReference type="GO" id="GO:0005834">
    <property type="term" value="C:heterotrimeric G-protein complex"/>
    <property type="evidence" value="ECO:0007669"/>
    <property type="project" value="TreeGrafter"/>
</dbReference>
<evidence type="ECO:0000256" key="2">
    <source>
        <dbReference type="ARBA" id="ARBA00022741"/>
    </source>
</evidence>
<evidence type="ECO:0000256" key="4">
    <source>
        <dbReference type="ARBA" id="ARBA00023224"/>
    </source>
</evidence>
<dbReference type="PANTHER" id="PTHR10218:SF302">
    <property type="entry name" value="GUANINE NUCLEOTIDE-BINDING PROTEIN ALPHA-5 SUBUNIT"/>
    <property type="match status" value="1"/>
</dbReference>
<proteinExistence type="predicted"/>
<dbReference type="GO" id="GO:0046872">
    <property type="term" value="F:metal ion binding"/>
    <property type="evidence" value="ECO:0007669"/>
    <property type="project" value="UniProtKB-KW"/>
</dbReference>
<dbReference type="InterPro" id="IPR011025">
    <property type="entry name" value="GproteinA_insert"/>
</dbReference>
<evidence type="ECO:0000256" key="5">
    <source>
        <dbReference type="PIRSR" id="PIRSR601019-2"/>
    </source>
</evidence>